<dbReference type="InterPro" id="IPR019293">
    <property type="entry name" value="ThiN"/>
</dbReference>
<dbReference type="PANTHER" id="PTHR40730:SF4">
    <property type="entry name" value="TRANSCRIPTIONAL REGULATOR"/>
    <property type="match status" value="1"/>
</dbReference>
<evidence type="ECO:0000313" key="3">
    <source>
        <dbReference type="EMBL" id="GAG50806.1"/>
    </source>
</evidence>
<dbReference type="Pfam" id="PF08543">
    <property type="entry name" value="Phos_pyr_kin"/>
    <property type="match status" value="1"/>
</dbReference>
<dbReference type="SUPFAM" id="SSF53613">
    <property type="entry name" value="Ribokinase-like"/>
    <property type="match status" value="1"/>
</dbReference>
<evidence type="ECO:0000259" key="1">
    <source>
        <dbReference type="Pfam" id="PF08543"/>
    </source>
</evidence>
<dbReference type="InterPro" id="IPR013749">
    <property type="entry name" value="PM/HMP-P_kinase-1"/>
</dbReference>
<name>X0ZRD3_9ZZZZ</name>
<dbReference type="PANTHER" id="PTHR40730">
    <property type="entry name" value="TRANSCRIPTIONAL REGULATOR PROTEIN-LIKE PROTEIN"/>
    <property type="match status" value="1"/>
</dbReference>
<feature type="domain" description="Thiamine-phosphate synthase ThiN" evidence="2">
    <location>
        <begin position="72"/>
        <end position="214"/>
    </location>
</feature>
<protein>
    <submittedName>
        <fullName evidence="3">Uncharacterized protein</fullName>
    </submittedName>
</protein>
<dbReference type="InterPro" id="IPR036409">
    <property type="entry name" value="Aldolase_II/adducin_N_sf"/>
</dbReference>
<reference evidence="3" key="1">
    <citation type="journal article" date="2014" name="Front. Microbiol.">
        <title>High frequency of phylogenetically diverse reductive dehalogenase-homologous genes in deep subseafloor sedimentary metagenomes.</title>
        <authorList>
            <person name="Kawai M."/>
            <person name="Futagami T."/>
            <person name="Toyoda A."/>
            <person name="Takaki Y."/>
            <person name="Nishi S."/>
            <person name="Hori S."/>
            <person name="Arai W."/>
            <person name="Tsubouchi T."/>
            <person name="Morono Y."/>
            <person name="Uchiyama I."/>
            <person name="Ito T."/>
            <person name="Fujiyama A."/>
            <person name="Inagaki F."/>
            <person name="Takami H."/>
        </authorList>
    </citation>
    <scope>NUCLEOTIDE SEQUENCE</scope>
    <source>
        <strain evidence="3">Expedition CK06-06</strain>
    </source>
</reference>
<dbReference type="Gene3D" id="3.40.225.10">
    <property type="entry name" value="Class II aldolase/adducin N-terminal domain"/>
    <property type="match status" value="1"/>
</dbReference>
<feature type="non-terminal residue" evidence="3">
    <location>
        <position position="1"/>
    </location>
</feature>
<dbReference type="EMBL" id="BARS01054674">
    <property type="protein sequence ID" value="GAG50806.1"/>
    <property type="molecule type" value="Genomic_DNA"/>
</dbReference>
<dbReference type="Pfam" id="PF10120">
    <property type="entry name" value="ThiN"/>
    <property type="match status" value="1"/>
</dbReference>
<dbReference type="Gene3D" id="3.40.1190.20">
    <property type="match status" value="1"/>
</dbReference>
<dbReference type="InterPro" id="IPR029056">
    <property type="entry name" value="Ribokinase-like"/>
</dbReference>
<feature type="non-terminal residue" evidence="3">
    <location>
        <position position="215"/>
    </location>
</feature>
<accession>X0ZRD3</accession>
<proteinExistence type="predicted"/>
<organism evidence="3">
    <name type="scientific">marine sediment metagenome</name>
    <dbReference type="NCBI Taxonomy" id="412755"/>
    <lineage>
        <taxon>unclassified sequences</taxon>
        <taxon>metagenomes</taxon>
        <taxon>ecological metagenomes</taxon>
    </lineage>
</organism>
<feature type="domain" description="Pyridoxamine kinase/Phosphomethylpyrimidine kinase" evidence="1">
    <location>
        <begin position="1"/>
        <end position="54"/>
    </location>
</feature>
<dbReference type="AlphaFoldDB" id="X0ZRD3"/>
<dbReference type="SUPFAM" id="SSF53639">
    <property type="entry name" value="AraD/HMP-PK domain-like"/>
    <property type="match status" value="1"/>
</dbReference>
<sequence length="215" mass="23580">TRNTHGTGCTFASAIATELAKGNTVQAAVKRAKDFITTAIRFSLPLGKGHGPTNPYAMIARETERLPLLADLKAALEKLRKKSVGCLIPEVQSNLGYALPYAETFDHVAAFPGRITRLNDSVATVSGPEFGVSRHVANIILTLMKHDIRFRSVMNIRFSEEIIQACKSAGFQVRSFDRADEPKRIKEHEGSSLEWGTEQVLKTGGVPDIIFDRGE</sequence>
<gene>
    <name evidence="3" type="ORF">S01H1_80889</name>
</gene>
<comment type="caution">
    <text evidence="3">The sequence shown here is derived from an EMBL/GenBank/DDBJ whole genome shotgun (WGS) entry which is preliminary data.</text>
</comment>
<evidence type="ECO:0000259" key="2">
    <source>
        <dbReference type="Pfam" id="PF10120"/>
    </source>
</evidence>